<gene>
    <name evidence="1" type="ORF">VXS06_14490</name>
</gene>
<evidence type="ECO:0000313" key="1">
    <source>
        <dbReference type="EMBL" id="MEC6832972.1"/>
    </source>
</evidence>
<dbReference type="RefSeq" id="WP_327775273.1">
    <property type="nucleotide sequence ID" value="NZ_JAYXUG010000013.1"/>
</dbReference>
<dbReference type="Proteomes" id="UP001306119">
    <property type="component" value="Unassembled WGS sequence"/>
</dbReference>
<sequence length="249" mass="28210">MNNKLFDFEIKSHEETGIIEYTDLTDIDRAMAKFWSGVLDMMTVTDTVRQENREFVSFMKKPVNEKIYAGQFDDPYSFMRHVVATKPNFKTMLPCCYLSRDPSITYCDGTDYVDLIDFATITDKNGNDTAIVTKSFLKLNYTITSLCWDKSTAGRLGLGISMFLRRNKMKRPHVFKAKSMIAGTPVELHIEINQPALITGTPIDISFTENRIVGHSFTFEVIAEVLEAKSINSTVGSVTVIEELKKVIV</sequence>
<evidence type="ECO:0000313" key="2">
    <source>
        <dbReference type="Proteomes" id="UP001306119"/>
    </source>
</evidence>
<accession>A0ABU6L8R7</accession>
<dbReference type="EMBL" id="JAYXUG010000013">
    <property type="protein sequence ID" value="MEC6832972.1"/>
    <property type="molecule type" value="Genomic_DNA"/>
</dbReference>
<protein>
    <recommendedName>
        <fullName evidence="3">Dehydrogenase (DH) domain-containing protein</fullName>
    </recommendedName>
</protein>
<evidence type="ECO:0008006" key="3">
    <source>
        <dbReference type="Google" id="ProtNLM"/>
    </source>
</evidence>
<keyword evidence="2" id="KW-1185">Reference proteome</keyword>
<organism evidence="1 2">
    <name type="scientific">Photobacterium toruni</name>
    <dbReference type="NCBI Taxonomy" id="1935446"/>
    <lineage>
        <taxon>Bacteria</taxon>
        <taxon>Pseudomonadati</taxon>
        <taxon>Pseudomonadota</taxon>
        <taxon>Gammaproteobacteria</taxon>
        <taxon>Vibrionales</taxon>
        <taxon>Vibrionaceae</taxon>
        <taxon>Photobacterium</taxon>
    </lineage>
</organism>
<name>A0ABU6L8R7_9GAMM</name>
<reference evidence="1 2" key="1">
    <citation type="submission" date="2024-01" db="EMBL/GenBank/DDBJ databases">
        <title>Active colonisers of the gastrointestinal tract of Atlantic salmon farmed in a warm water region.</title>
        <authorList>
            <person name="Bowman J.P."/>
        </authorList>
    </citation>
    <scope>NUCLEOTIDE SEQUENCE [LARGE SCALE GENOMIC DNA]</scope>
    <source>
        <strain evidence="1 2">S3MW1</strain>
    </source>
</reference>
<proteinExistence type="predicted"/>
<comment type="caution">
    <text evidence="1">The sequence shown here is derived from an EMBL/GenBank/DDBJ whole genome shotgun (WGS) entry which is preliminary data.</text>
</comment>